<reference evidence="1" key="1">
    <citation type="submission" date="2020-05" db="EMBL/GenBank/DDBJ databases">
        <authorList>
            <person name="Chiriac C."/>
            <person name="Salcher M."/>
            <person name="Ghai R."/>
            <person name="Kavagutti S V."/>
        </authorList>
    </citation>
    <scope>NUCLEOTIDE SEQUENCE</scope>
</reference>
<sequence length="71" mass="8120">MEEIHRSFGTRSVASTDGAARTRQVLRLALVFLRITVAGQRRNLTGLPLNFKYVDEVVDRIIWCSLWSIDT</sequence>
<proteinExistence type="predicted"/>
<protein>
    <submittedName>
        <fullName evidence="1">Unannotated protein</fullName>
    </submittedName>
</protein>
<organism evidence="1">
    <name type="scientific">freshwater metagenome</name>
    <dbReference type="NCBI Taxonomy" id="449393"/>
    <lineage>
        <taxon>unclassified sequences</taxon>
        <taxon>metagenomes</taxon>
        <taxon>ecological metagenomes</taxon>
    </lineage>
</organism>
<dbReference type="AlphaFoldDB" id="A0A6J7SIF7"/>
<dbReference type="EMBL" id="CAFBPZ010000087">
    <property type="protein sequence ID" value="CAB5040746.1"/>
    <property type="molecule type" value="Genomic_DNA"/>
</dbReference>
<accession>A0A6J7SIF7</accession>
<gene>
    <name evidence="1" type="ORF">UFOPK4237_01197</name>
</gene>
<evidence type="ECO:0000313" key="1">
    <source>
        <dbReference type="EMBL" id="CAB5040746.1"/>
    </source>
</evidence>
<name>A0A6J7SIF7_9ZZZZ</name>